<dbReference type="SUPFAM" id="SSF53756">
    <property type="entry name" value="UDP-Glycosyltransferase/glycogen phosphorylase"/>
    <property type="match status" value="1"/>
</dbReference>
<protein>
    <submittedName>
        <fullName evidence="3">Glycosyltransferase</fullName>
    </submittedName>
</protein>
<proteinExistence type="predicted"/>
<dbReference type="PANTHER" id="PTHR46401:SF2">
    <property type="entry name" value="GLYCOSYLTRANSFERASE WBBK-RELATED"/>
    <property type="match status" value="1"/>
</dbReference>
<feature type="region of interest" description="Disordered" evidence="2">
    <location>
        <begin position="354"/>
        <end position="376"/>
    </location>
</feature>
<sequence length="793" mass="83161">MSDHRAEVLRREAEQLRELGRWLDAADVYTALLMRQPDNAGVMAQRAFCLGEAGQAEASIAAYQAAVAARPQDPDLAQQFAQALAKLGRAAGAEAAFARAVALAPGDDAAWRRWQAHAEPAPPASDLLLDLTDLVTALLAEERPPPGAFRLQRDLAHGALLGATPPTLCALAPGKLDWQRLPAGLFHRLDHLLAAADAPLALAWDWQEALALLAQAMAAPPIALPQAATLVCPGDAWGIPQHFAALRRAREASGLRFIPFLRDTAALAVPEQLPPEIAQAQIRWLAALPQHADGLLLASDAVARSLQPLTLPAGTVVRLDAAPRLTHPALAPDDADSAGLASIGSVSASPVSAGPVSAGSVSVHPGSGAPASGGPASGALVSGMSASTSPASPTLASSGLPLAAAYSAIPSAGGTLPTALATPSRSLLPRPLRHGRPFVVFVAPLDARKDHRFVLGAWLEMLRRPGAETVPDLVCIGRPGWGADAALDLLENAPALRGRVHLLQDVPDAVLAALYRHARFTLFHSHHEGWSLAVAESLAHGRPVLLPDHSGLLEAGPAGLIFFQAGSEPSLIAQLRALMDEPSRLATAEAALAAAPRPAWPEVATHFLRAAQNLAHNAPPLPPLPLQPGRRMPLRRLDRYRPLPDMAVAEAARAGAQWHSLEDWGVWTRPGLARLSLALAPSLAGALRLELDLRAPAQDQAIALQARRPGSTNAPPIEILLPAHGEQTVSLAVPPGEGPLDILIDCGRPVQQPDGTRVGIGLRALCLARTDSAADRLAMLESRRFVVAERLEA</sequence>
<dbReference type="Proteomes" id="UP000626026">
    <property type="component" value="Unassembled WGS sequence"/>
</dbReference>
<dbReference type="Gene3D" id="1.25.40.10">
    <property type="entry name" value="Tetratricopeptide repeat domain"/>
    <property type="match status" value="1"/>
</dbReference>
<organism evidence="3 4">
    <name type="scientific">Teichococcus aerophilus</name>
    <dbReference type="NCBI Taxonomy" id="1224513"/>
    <lineage>
        <taxon>Bacteria</taxon>
        <taxon>Pseudomonadati</taxon>
        <taxon>Pseudomonadota</taxon>
        <taxon>Alphaproteobacteria</taxon>
        <taxon>Acetobacterales</taxon>
        <taxon>Roseomonadaceae</taxon>
        <taxon>Roseomonas</taxon>
    </lineage>
</organism>
<evidence type="ECO:0000313" key="3">
    <source>
        <dbReference type="EMBL" id="MBC9209437.1"/>
    </source>
</evidence>
<comment type="caution">
    <text evidence="3">The sequence shown here is derived from an EMBL/GenBank/DDBJ whole genome shotgun (WGS) entry which is preliminary data.</text>
</comment>
<keyword evidence="1" id="KW-0808">Transferase</keyword>
<accession>A0ABR7RTT1</accession>
<dbReference type="SUPFAM" id="SSF48452">
    <property type="entry name" value="TPR-like"/>
    <property type="match status" value="1"/>
</dbReference>
<gene>
    <name evidence="3" type="ORF">IBL26_21505</name>
</gene>
<reference evidence="3 4" key="1">
    <citation type="journal article" date="2013" name="Int. J. Syst. Evol. Microbiol.">
        <title>Roseomonas aerophila sp. nov., isolated from air.</title>
        <authorList>
            <person name="Kim S.J."/>
            <person name="Weon H.Y."/>
            <person name="Ahn J.H."/>
            <person name="Hong S.B."/>
            <person name="Seok S.J."/>
            <person name="Whang K.S."/>
            <person name="Kwon S.W."/>
        </authorList>
    </citation>
    <scope>NUCLEOTIDE SEQUENCE [LARGE SCALE GENOMIC DNA]</scope>
    <source>
        <strain evidence="3 4">NBRC 108923</strain>
    </source>
</reference>
<keyword evidence="4" id="KW-1185">Reference proteome</keyword>
<dbReference type="Gene3D" id="3.40.50.2000">
    <property type="entry name" value="Glycogen Phosphorylase B"/>
    <property type="match status" value="1"/>
</dbReference>
<name>A0ABR7RTT1_9PROT</name>
<dbReference type="RefSeq" id="WP_187786573.1">
    <property type="nucleotide sequence ID" value="NZ_JACTVA010000055.1"/>
</dbReference>
<dbReference type="InterPro" id="IPR011990">
    <property type="entry name" value="TPR-like_helical_dom_sf"/>
</dbReference>
<evidence type="ECO:0000313" key="4">
    <source>
        <dbReference type="Proteomes" id="UP000626026"/>
    </source>
</evidence>
<dbReference type="InterPro" id="IPR019734">
    <property type="entry name" value="TPR_rpt"/>
</dbReference>
<dbReference type="EMBL" id="JACTVA010000055">
    <property type="protein sequence ID" value="MBC9209437.1"/>
    <property type="molecule type" value="Genomic_DNA"/>
</dbReference>
<dbReference type="PANTHER" id="PTHR46401">
    <property type="entry name" value="GLYCOSYLTRANSFERASE WBBK-RELATED"/>
    <property type="match status" value="1"/>
</dbReference>
<dbReference type="Pfam" id="PF13692">
    <property type="entry name" value="Glyco_trans_1_4"/>
    <property type="match status" value="1"/>
</dbReference>
<evidence type="ECO:0000256" key="2">
    <source>
        <dbReference type="SAM" id="MobiDB-lite"/>
    </source>
</evidence>
<dbReference type="SMART" id="SM00028">
    <property type="entry name" value="TPR"/>
    <property type="match status" value="3"/>
</dbReference>
<evidence type="ECO:0000256" key="1">
    <source>
        <dbReference type="ARBA" id="ARBA00022679"/>
    </source>
</evidence>